<gene>
    <name evidence="2" type="ORF">H9824_08160</name>
</gene>
<evidence type="ECO:0000313" key="3">
    <source>
        <dbReference type="Proteomes" id="UP000886851"/>
    </source>
</evidence>
<name>A0A9D2CLP7_9BACE</name>
<evidence type="ECO:0000256" key="1">
    <source>
        <dbReference type="SAM" id="MobiDB-lite"/>
    </source>
</evidence>
<feature type="compositionally biased region" description="Pro residues" evidence="1">
    <location>
        <begin position="35"/>
        <end position="48"/>
    </location>
</feature>
<evidence type="ECO:0000313" key="2">
    <source>
        <dbReference type="EMBL" id="HIY88660.1"/>
    </source>
</evidence>
<evidence type="ECO:0008006" key="4">
    <source>
        <dbReference type="Google" id="ProtNLM"/>
    </source>
</evidence>
<accession>A0A9D2CLP7</accession>
<dbReference type="AlphaFoldDB" id="A0A9D2CLP7"/>
<dbReference type="EMBL" id="DXCV01000056">
    <property type="protein sequence ID" value="HIY88660.1"/>
    <property type="molecule type" value="Genomic_DNA"/>
</dbReference>
<comment type="caution">
    <text evidence="2">The sequence shown here is derived from an EMBL/GenBank/DDBJ whole genome shotgun (WGS) entry which is preliminary data.</text>
</comment>
<protein>
    <recommendedName>
        <fullName evidence="4">Ferrichrome ABC transporter substrate-binding protein</fullName>
    </recommendedName>
</protein>
<reference evidence="2" key="1">
    <citation type="journal article" date="2021" name="PeerJ">
        <title>Extensive microbial diversity within the chicken gut microbiome revealed by metagenomics and culture.</title>
        <authorList>
            <person name="Gilroy R."/>
            <person name="Ravi A."/>
            <person name="Getino M."/>
            <person name="Pursley I."/>
            <person name="Horton D.L."/>
            <person name="Alikhan N.F."/>
            <person name="Baker D."/>
            <person name="Gharbi K."/>
            <person name="Hall N."/>
            <person name="Watson M."/>
            <person name="Adriaenssens E.M."/>
            <person name="Foster-Nyarko E."/>
            <person name="Jarju S."/>
            <person name="Secka A."/>
            <person name="Antonio M."/>
            <person name="Oren A."/>
            <person name="Chaudhuri R.R."/>
            <person name="La Ragione R."/>
            <person name="Hildebrand F."/>
            <person name="Pallen M.J."/>
        </authorList>
    </citation>
    <scope>NUCLEOTIDE SEQUENCE</scope>
    <source>
        <strain evidence="2">Gambia2-208</strain>
    </source>
</reference>
<sequence length="134" mass="14779">MEDILKFLLVAGVLVVAFIRQAKKEAQKKQTSLPPFMPQPEAPSAPLPDEPKDRTYDGYIPEEPAPEPAAPPRPKAKRKAAQTFAKAKPKQNIAAASPSVATPDTENDASDYNIRSAEEARRAIIWGEILNRKY</sequence>
<feature type="region of interest" description="Disordered" evidence="1">
    <location>
        <begin position="24"/>
        <end position="113"/>
    </location>
</feature>
<organism evidence="2 3">
    <name type="scientific">Candidatus Bacteroides pullicola</name>
    <dbReference type="NCBI Taxonomy" id="2838475"/>
    <lineage>
        <taxon>Bacteria</taxon>
        <taxon>Pseudomonadati</taxon>
        <taxon>Bacteroidota</taxon>
        <taxon>Bacteroidia</taxon>
        <taxon>Bacteroidales</taxon>
        <taxon>Bacteroidaceae</taxon>
        <taxon>Bacteroides</taxon>
    </lineage>
</organism>
<reference evidence="2" key="2">
    <citation type="submission" date="2021-04" db="EMBL/GenBank/DDBJ databases">
        <authorList>
            <person name="Gilroy R."/>
        </authorList>
    </citation>
    <scope>NUCLEOTIDE SEQUENCE</scope>
    <source>
        <strain evidence="2">Gambia2-208</strain>
    </source>
</reference>
<proteinExistence type="predicted"/>
<dbReference type="Proteomes" id="UP000886851">
    <property type="component" value="Unassembled WGS sequence"/>
</dbReference>